<keyword evidence="3" id="KW-0731">Sigma factor</keyword>
<comment type="similarity">
    <text evidence="1">Belongs to the sigma-70 factor family. ECF subfamily.</text>
</comment>
<organism evidence="8 9">
    <name type="scientific">Streptomyces pathocidini</name>
    <dbReference type="NCBI Taxonomy" id="1650571"/>
    <lineage>
        <taxon>Bacteria</taxon>
        <taxon>Bacillati</taxon>
        <taxon>Actinomycetota</taxon>
        <taxon>Actinomycetes</taxon>
        <taxon>Kitasatosporales</taxon>
        <taxon>Streptomycetaceae</taxon>
        <taxon>Streptomyces</taxon>
    </lineage>
</organism>
<evidence type="ECO:0000256" key="5">
    <source>
        <dbReference type="ARBA" id="ARBA00023163"/>
    </source>
</evidence>
<dbReference type="SUPFAM" id="SSF88946">
    <property type="entry name" value="Sigma2 domain of RNA polymerase sigma factors"/>
    <property type="match status" value="1"/>
</dbReference>
<sequence length="345" mass="35206">MHPFARTLARSVALGGRAWRGVREAVWPERSPGGPGQRTATEAELAFDALYTAHAATLARQTFLLTGRREPARESVERAFQLAWQRWPEVAVDRDPAGWVRAAAYEYALSPWHRLRPVPRRAPTTTTAATTSAGDAEAGDPVVGDLMVGGPMLGDAATSGPAVGDLAAGDAEAGGPAAGSPMVGDLVAGNAEASGPAVGDLVVGDPAAGDAEVGDALIAALLALPDSYRRTLLLHDGVGLGLPETAAEVEASSAATAGRLAHARDAVAELVPGLAGTPPERRDEALRALLASATAELPADPALAPAPSVRAESERRTLRTARAGLGAAALFATAMAVAIAVTTIW</sequence>
<keyword evidence="7" id="KW-0812">Transmembrane</keyword>
<evidence type="ECO:0000313" key="8">
    <source>
        <dbReference type="EMBL" id="MFI1966708.1"/>
    </source>
</evidence>
<evidence type="ECO:0000256" key="3">
    <source>
        <dbReference type="ARBA" id="ARBA00023082"/>
    </source>
</evidence>
<accession>A0ABW7UW74</accession>
<evidence type="ECO:0000256" key="7">
    <source>
        <dbReference type="SAM" id="Phobius"/>
    </source>
</evidence>
<dbReference type="RefSeq" id="WP_240483502.1">
    <property type="nucleotide sequence ID" value="NZ_JBIRWE010000011.1"/>
</dbReference>
<proteinExistence type="inferred from homology"/>
<dbReference type="Gene3D" id="1.10.10.10">
    <property type="entry name" value="Winged helix-like DNA-binding domain superfamily/Winged helix DNA-binding domain"/>
    <property type="match status" value="1"/>
</dbReference>
<protein>
    <submittedName>
        <fullName evidence="8">Uncharacterized protein</fullName>
    </submittedName>
</protein>
<feature type="compositionally biased region" description="Low complexity" evidence="6">
    <location>
        <begin position="121"/>
        <end position="131"/>
    </location>
</feature>
<dbReference type="SUPFAM" id="SSF88659">
    <property type="entry name" value="Sigma3 and sigma4 domains of RNA polymerase sigma factors"/>
    <property type="match status" value="1"/>
</dbReference>
<evidence type="ECO:0000256" key="4">
    <source>
        <dbReference type="ARBA" id="ARBA00023125"/>
    </source>
</evidence>
<dbReference type="InterPro" id="IPR039425">
    <property type="entry name" value="RNA_pol_sigma-70-like"/>
</dbReference>
<dbReference type="Proteomes" id="UP001611548">
    <property type="component" value="Unassembled WGS sequence"/>
</dbReference>
<evidence type="ECO:0000256" key="1">
    <source>
        <dbReference type="ARBA" id="ARBA00010641"/>
    </source>
</evidence>
<dbReference type="InterPro" id="IPR013325">
    <property type="entry name" value="RNA_pol_sigma_r2"/>
</dbReference>
<dbReference type="Gene3D" id="1.10.1740.10">
    <property type="match status" value="1"/>
</dbReference>
<feature type="transmembrane region" description="Helical" evidence="7">
    <location>
        <begin position="323"/>
        <end position="344"/>
    </location>
</feature>
<dbReference type="EMBL" id="JBIRWE010000011">
    <property type="protein sequence ID" value="MFI1966708.1"/>
    <property type="molecule type" value="Genomic_DNA"/>
</dbReference>
<evidence type="ECO:0000256" key="2">
    <source>
        <dbReference type="ARBA" id="ARBA00023015"/>
    </source>
</evidence>
<dbReference type="InterPro" id="IPR036388">
    <property type="entry name" value="WH-like_DNA-bd_sf"/>
</dbReference>
<comment type="caution">
    <text evidence="8">The sequence shown here is derived from an EMBL/GenBank/DDBJ whole genome shotgun (WGS) entry which is preliminary data.</text>
</comment>
<dbReference type="InterPro" id="IPR013324">
    <property type="entry name" value="RNA_pol_sigma_r3/r4-like"/>
</dbReference>
<dbReference type="PANTHER" id="PTHR43133">
    <property type="entry name" value="RNA POLYMERASE ECF-TYPE SIGMA FACTO"/>
    <property type="match status" value="1"/>
</dbReference>
<evidence type="ECO:0000313" key="9">
    <source>
        <dbReference type="Proteomes" id="UP001611548"/>
    </source>
</evidence>
<keyword evidence="4" id="KW-0238">DNA-binding</keyword>
<evidence type="ECO:0000256" key="6">
    <source>
        <dbReference type="SAM" id="MobiDB-lite"/>
    </source>
</evidence>
<reference evidence="8 9" key="1">
    <citation type="submission" date="2024-10" db="EMBL/GenBank/DDBJ databases">
        <title>The Natural Products Discovery Center: Release of the First 8490 Sequenced Strains for Exploring Actinobacteria Biosynthetic Diversity.</title>
        <authorList>
            <person name="Kalkreuter E."/>
            <person name="Kautsar S.A."/>
            <person name="Yang D."/>
            <person name="Bader C.D."/>
            <person name="Teijaro C.N."/>
            <person name="Fluegel L."/>
            <person name="Davis C.M."/>
            <person name="Simpson J.R."/>
            <person name="Lauterbach L."/>
            <person name="Steele A.D."/>
            <person name="Gui C."/>
            <person name="Meng S."/>
            <person name="Li G."/>
            <person name="Viehrig K."/>
            <person name="Ye F."/>
            <person name="Su P."/>
            <person name="Kiefer A.F."/>
            <person name="Nichols A."/>
            <person name="Cepeda A.J."/>
            <person name="Yan W."/>
            <person name="Fan B."/>
            <person name="Jiang Y."/>
            <person name="Adhikari A."/>
            <person name="Zheng C.-J."/>
            <person name="Schuster L."/>
            <person name="Cowan T.M."/>
            <person name="Smanski M.J."/>
            <person name="Chevrette M.G."/>
            <person name="De Carvalho L.P.S."/>
            <person name="Shen B."/>
        </authorList>
    </citation>
    <scope>NUCLEOTIDE SEQUENCE [LARGE SCALE GENOMIC DNA]</scope>
    <source>
        <strain evidence="8 9">NPDC020327</strain>
    </source>
</reference>
<keyword evidence="9" id="KW-1185">Reference proteome</keyword>
<name>A0ABW7UW74_9ACTN</name>
<keyword evidence="5" id="KW-0804">Transcription</keyword>
<keyword evidence="2" id="KW-0805">Transcription regulation</keyword>
<gene>
    <name evidence="8" type="ORF">ACH429_21780</name>
</gene>
<keyword evidence="7" id="KW-1133">Transmembrane helix</keyword>
<dbReference type="PANTHER" id="PTHR43133:SF8">
    <property type="entry name" value="RNA POLYMERASE SIGMA FACTOR HI_1459-RELATED"/>
    <property type="match status" value="1"/>
</dbReference>
<keyword evidence="7" id="KW-0472">Membrane</keyword>
<feature type="region of interest" description="Disordered" evidence="6">
    <location>
        <begin position="118"/>
        <end position="140"/>
    </location>
</feature>